<accession>A0A1I0SGD8</accession>
<keyword evidence="2" id="KW-1185">Reference proteome</keyword>
<proteinExistence type="predicted"/>
<evidence type="ECO:0008006" key="3">
    <source>
        <dbReference type="Google" id="ProtNLM"/>
    </source>
</evidence>
<dbReference type="STRING" id="186116.SAMN05192569_1001126"/>
<dbReference type="OrthoDB" id="2919648at2"/>
<dbReference type="Pfam" id="PF13056">
    <property type="entry name" value="DUF3918"/>
    <property type="match status" value="1"/>
</dbReference>
<dbReference type="Proteomes" id="UP000198650">
    <property type="component" value="Unassembled WGS sequence"/>
</dbReference>
<reference evidence="2" key="1">
    <citation type="submission" date="2016-10" db="EMBL/GenBank/DDBJ databases">
        <authorList>
            <person name="Varghese N."/>
            <person name="Submissions S."/>
        </authorList>
    </citation>
    <scope>NUCLEOTIDE SEQUENCE [LARGE SCALE GENOMIC DNA]</scope>
    <source>
        <strain evidence="2">M1</strain>
    </source>
</reference>
<sequence>MNRAMTSLLALGLGVAAYQLAQRNDWLNNRSMKKMRRRLAKAIR</sequence>
<organism evidence="1 2">
    <name type="scientific">Parageobacillus thermantarcticus</name>
    <dbReference type="NCBI Taxonomy" id="186116"/>
    <lineage>
        <taxon>Bacteria</taxon>
        <taxon>Bacillati</taxon>
        <taxon>Bacillota</taxon>
        <taxon>Bacilli</taxon>
        <taxon>Bacillales</taxon>
        <taxon>Anoxybacillaceae</taxon>
        <taxon>Parageobacillus</taxon>
    </lineage>
</organism>
<dbReference type="EMBL" id="FOJS01000001">
    <property type="protein sequence ID" value="SFA38550.1"/>
    <property type="molecule type" value="Genomic_DNA"/>
</dbReference>
<dbReference type="RefSeq" id="WP_090947481.1">
    <property type="nucleotide sequence ID" value="NZ_FOJS01000001.1"/>
</dbReference>
<protein>
    <recommendedName>
        <fullName evidence="3">DUF3918 domain-containing protein</fullName>
    </recommendedName>
</protein>
<dbReference type="AlphaFoldDB" id="A0A1I0SGD8"/>
<dbReference type="InterPro" id="IPR025029">
    <property type="entry name" value="DUF3918"/>
</dbReference>
<evidence type="ECO:0000313" key="2">
    <source>
        <dbReference type="Proteomes" id="UP000198650"/>
    </source>
</evidence>
<gene>
    <name evidence="1" type="ORF">SAMN05192569_1001126</name>
</gene>
<name>A0A1I0SGD8_9BACL</name>
<evidence type="ECO:0000313" key="1">
    <source>
        <dbReference type="EMBL" id="SFA38550.1"/>
    </source>
</evidence>